<dbReference type="Proteomes" id="UP000255277">
    <property type="component" value="Unassembled WGS sequence"/>
</dbReference>
<keyword evidence="3" id="KW-0464">Manganese</keyword>
<keyword evidence="6" id="KW-0012">Acyltransferase</keyword>
<evidence type="ECO:0000256" key="1">
    <source>
        <dbReference type="ARBA" id="ARBA00022605"/>
    </source>
</evidence>
<keyword evidence="2 6" id="KW-0808">Transferase</keyword>
<dbReference type="EC" id="2.3.3.13" evidence="6"/>
<gene>
    <name evidence="6" type="primary">leuA_2</name>
    <name evidence="6" type="ORF">NCTC12195_03697</name>
</gene>
<dbReference type="InterPro" id="IPR036230">
    <property type="entry name" value="LeuA_allosteric_dom_sf"/>
</dbReference>
<feature type="domain" description="2-isopropylmalate synthase LeuA allosteric (dimerisation)" evidence="5">
    <location>
        <begin position="24"/>
        <end position="155"/>
    </location>
</feature>
<dbReference type="SMART" id="SM00917">
    <property type="entry name" value="LeuA_dimer"/>
    <property type="match status" value="1"/>
</dbReference>
<name>A0A380FJ86_STAGA</name>
<dbReference type="InterPro" id="IPR013709">
    <property type="entry name" value="2-isopropylmalate_synth_dimer"/>
</dbReference>
<evidence type="ECO:0000259" key="5">
    <source>
        <dbReference type="SMART" id="SM00917"/>
    </source>
</evidence>
<dbReference type="GO" id="GO:0009098">
    <property type="term" value="P:L-leucine biosynthetic process"/>
    <property type="evidence" value="ECO:0007669"/>
    <property type="project" value="InterPro"/>
</dbReference>
<sequence>MTFLLKNKKVLFKQFKAIADKKKSVTDRDIHALIQGTEHEQNAIYQVETLQLQFVSSGLQSAVVVIKDNEGNTYQDSSIGTGSIVSIYNAVDRIFNKETELIDYTIDSVTEGTDAQGEVHVQLKINDQIVTGVGIDHDILLASCKAYVEAHAKYAANTSKKEGIHS</sequence>
<reference evidence="6 7" key="1">
    <citation type="submission" date="2018-06" db="EMBL/GenBank/DDBJ databases">
        <authorList>
            <consortium name="Pathogen Informatics"/>
            <person name="Doyle S."/>
        </authorList>
    </citation>
    <scope>NUCLEOTIDE SEQUENCE [LARGE SCALE GENOMIC DNA]</scope>
    <source>
        <strain evidence="6 7">NCTC12195</strain>
    </source>
</reference>
<dbReference type="AlphaFoldDB" id="A0A380FJ86"/>
<dbReference type="EMBL" id="UHDK01000001">
    <property type="protein sequence ID" value="SUM34188.1"/>
    <property type="molecule type" value="Genomic_DNA"/>
</dbReference>
<evidence type="ECO:0000256" key="4">
    <source>
        <dbReference type="ARBA" id="ARBA00023304"/>
    </source>
</evidence>
<evidence type="ECO:0000256" key="2">
    <source>
        <dbReference type="ARBA" id="ARBA00022679"/>
    </source>
</evidence>
<accession>A0A380FJ86</accession>
<dbReference type="FunFam" id="3.30.160.270:FF:000003">
    <property type="entry name" value="2-isopropylmalate synthase"/>
    <property type="match status" value="1"/>
</dbReference>
<evidence type="ECO:0000313" key="6">
    <source>
        <dbReference type="EMBL" id="SUM34188.1"/>
    </source>
</evidence>
<protein>
    <submittedName>
        <fullName evidence="6">2-isopropylmalate synthase</fullName>
        <ecNumber evidence="6">2.3.3.13</ecNumber>
    </submittedName>
</protein>
<proteinExistence type="predicted"/>
<evidence type="ECO:0000256" key="3">
    <source>
        <dbReference type="ARBA" id="ARBA00023211"/>
    </source>
</evidence>
<evidence type="ECO:0000313" key="7">
    <source>
        <dbReference type="Proteomes" id="UP000255277"/>
    </source>
</evidence>
<dbReference type="Gene3D" id="3.30.160.270">
    <property type="match status" value="1"/>
</dbReference>
<organism evidence="6 7">
    <name type="scientific">Staphylococcus gallinarum</name>
    <dbReference type="NCBI Taxonomy" id="1293"/>
    <lineage>
        <taxon>Bacteria</taxon>
        <taxon>Bacillati</taxon>
        <taxon>Bacillota</taxon>
        <taxon>Bacilli</taxon>
        <taxon>Bacillales</taxon>
        <taxon>Staphylococcaceae</taxon>
        <taxon>Staphylococcus</taxon>
    </lineage>
</organism>
<keyword evidence="1" id="KW-0028">Amino-acid biosynthesis</keyword>
<keyword evidence="4" id="KW-0100">Branched-chain amino acid biosynthesis</keyword>
<dbReference type="GO" id="GO:0003852">
    <property type="term" value="F:2-isopropylmalate synthase activity"/>
    <property type="evidence" value="ECO:0007669"/>
    <property type="project" value="UniProtKB-EC"/>
</dbReference>
<dbReference type="Pfam" id="PF08502">
    <property type="entry name" value="LeuA_dimer"/>
    <property type="match status" value="1"/>
</dbReference>
<dbReference type="SUPFAM" id="SSF110921">
    <property type="entry name" value="2-isopropylmalate synthase LeuA, allosteric (dimerisation) domain"/>
    <property type="match status" value="1"/>
</dbReference>